<evidence type="ECO:0000313" key="3">
    <source>
        <dbReference type="EMBL" id="GCC32438.1"/>
    </source>
</evidence>
<protein>
    <recommendedName>
        <fullName evidence="5">Anosmin-1</fullName>
    </recommendedName>
</protein>
<keyword evidence="4" id="KW-1185">Reference proteome</keyword>
<dbReference type="GO" id="GO:0005576">
    <property type="term" value="C:extracellular region"/>
    <property type="evidence" value="ECO:0007669"/>
    <property type="project" value="InterPro"/>
</dbReference>
<feature type="domain" description="WAP" evidence="2">
    <location>
        <begin position="106"/>
        <end position="155"/>
    </location>
</feature>
<feature type="domain" description="Fibronectin type-III" evidence="1">
    <location>
        <begin position="165"/>
        <end position="265"/>
    </location>
</feature>
<dbReference type="EMBL" id="BEZZ01000435">
    <property type="protein sequence ID" value="GCC32438.1"/>
    <property type="molecule type" value="Genomic_DNA"/>
</dbReference>
<dbReference type="InterPro" id="IPR008197">
    <property type="entry name" value="WAP_dom"/>
</dbReference>
<dbReference type="SUPFAM" id="SSF57256">
    <property type="entry name" value="Elafin-like"/>
    <property type="match status" value="1"/>
</dbReference>
<feature type="domain" description="Fibronectin type-III" evidence="1">
    <location>
        <begin position="271"/>
        <end position="378"/>
    </location>
</feature>
<dbReference type="CDD" id="cd00063">
    <property type="entry name" value="FN3"/>
    <property type="match status" value="3"/>
</dbReference>
<gene>
    <name evidence="3" type="ORF">chiPu_0010899</name>
</gene>
<dbReference type="GO" id="GO:0030414">
    <property type="term" value="F:peptidase inhibitor activity"/>
    <property type="evidence" value="ECO:0007669"/>
    <property type="project" value="InterPro"/>
</dbReference>
<dbReference type="PANTHER" id="PTHR14131">
    <property type="entry name" value="ANOSMIN"/>
    <property type="match status" value="1"/>
</dbReference>
<dbReference type="PRINTS" id="PR00003">
    <property type="entry name" value="4DISULPHCORE"/>
</dbReference>
<dbReference type="InterPro" id="IPR036645">
    <property type="entry name" value="Elafin-like_sf"/>
</dbReference>
<dbReference type="PANTHER" id="PTHR14131:SF7">
    <property type="entry name" value="ANOSMIN 1B"/>
    <property type="match status" value="1"/>
</dbReference>
<dbReference type="CDD" id="cd00199">
    <property type="entry name" value="WAP"/>
    <property type="match status" value="1"/>
</dbReference>
<dbReference type="InterPro" id="IPR040957">
    <property type="entry name" value="Anosmin-1_Cys_box"/>
</dbReference>
<dbReference type="GO" id="GO:0009986">
    <property type="term" value="C:cell surface"/>
    <property type="evidence" value="ECO:0007669"/>
    <property type="project" value="TreeGrafter"/>
</dbReference>
<dbReference type="OrthoDB" id="6060011at2759"/>
<dbReference type="InterPro" id="IPR003961">
    <property type="entry name" value="FN3_dom"/>
</dbReference>
<proteinExistence type="predicted"/>
<dbReference type="InterPro" id="IPR013783">
    <property type="entry name" value="Ig-like_fold"/>
</dbReference>
<dbReference type="GO" id="GO:0030182">
    <property type="term" value="P:neuron differentiation"/>
    <property type="evidence" value="ECO:0007669"/>
    <property type="project" value="TreeGrafter"/>
</dbReference>
<dbReference type="AlphaFoldDB" id="A0A401SPY6"/>
<evidence type="ECO:0000313" key="4">
    <source>
        <dbReference type="Proteomes" id="UP000287033"/>
    </source>
</evidence>
<dbReference type="STRING" id="137246.A0A401SPY6"/>
<accession>A0A401SPY6</accession>
<dbReference type="InterPro" id="IPR042447">
    <property type="entry name" value="Anosmin-1"/>
</dbReference>
<dbReference type="OMA" id="FRWRMSQ"/>
<name>A0A401SPY6_CHIPU</name>
<dbReference type="Gene3D" id="2.60.40.10">
    <property type="entry name" value="Immunoglobulins"/>
    <property type="match status" value="3"/>
</dbReference>
<dbReference type="FunFam" id="4.10.75.10:FF:000001">
    <property type="entry name" value="Anosmin 1"/>
    <property type="match status" value="1"/>
</dbReference>
<dbReference type="Pfam" id="PF00041">
    <property type="entry name" value="fn3"/>
    <property type="match status" value="3"/>
</dbReference>
<dbReference type="SMART" id="SM00060">
    <property type="entry name" value="FN3"/>
    <property type="match status" value="4"/>
</dbReference>
<evidence type="ECO:0008006" key="5">
    <source>
        <dbReference type="Google" id="ProtNLM"/>
    </source>
</evidence>
<dbReference type="SMART" id="SM00217">
    <property type="entry name" value="WAP"/>
    <property type="match status" value="1"/>
</dbReference>
<dbReference type="SUPFAM" id="SSF49265">
    <property type="entry name" value="Fibronectin type III"/>
    <property type="match status" value="2"/>
</dbReference>
<sequence>MLLPGLLCSVLPVDSARRLGSGPAAPSVSRARCTSRCLALHIAHLSASFRSLQIYETLTWCEGHRRCAQCLRPCKELWDTDENQCQRQCEKHHECLTSCEFLKSIRMVKQGDCPAPQKASGFAAACVQSCSSDTECPGSRKCCSNGCGQTCQVPSNMFKGVPLKPRKELSFSEDKNGNVAVAWMSKFNISMEPVFYILQRRWNSGMYPNEDDASKWETVAYTIEEHVDLKNMRPNIWYQFRVAAVNIHGTRGFTTPSKHFHSSRDPSPPGAPRNLWKGNFTARHNNIFSLIIHWDPPQEEDLFIHHYRIYWSQWVSRKTVLLTKKENWKIVEGDKHEVEIEGLQPNTQYLLQMQAVANWGQKRLKSSKTLLIFNTPSTDIQTNHGSASDAVSNELPPLDEIFDIQSLEAAVPYFHGNQLQVKVHWKKAKEESLKDHNLYLLTWVPESCAKNNSQIQRHATVKGTHFVITGLLFACEYKVTVEPIVLQGQTRQAVTYVTTPHCSNSIKVKVLKRLLCARNGLRQMSSQTSEKVMLKAEKLTAAFVSENGSVSVEFHWQVSQNQPHQLITGYQFNWTEISTVNRPVVIPDVVTFQTHVLPSDQPFITILNLKPLTTYLIQVQVLSTTGKGPATVKTFQTPQVYIAVS</sequence>
<organism evidence="3 4">
    <name type="scientific">Chiloscyllium punctatum</name>
    <name type="common">Brownbanded bambooshark</name>
    <name type="synonym">Hemiscyllium punctatum</name>
    <dbReference type="NCBI Taxonomy" id="137246"/>
    <lineage>
        <taxon>Eukaryota</taxon>
        <taxon>Metazoa</taxon>
        <taxon>Chordata</taxon>
        <taxon>Craniata</taxon>
        <taxon>Vertebrata</taxon>
        <taxon>Chondrichthyes</taxon>
        <taxon>Elasmobranchii</taxon>
        <taxon>Galeomorphii</taxon>
        <taxon>Galeoidea</taxon>
        <taxon>Orectolobiformes</taxon>
        <taxon>Hemiscylliidae</taxon>
        <taxon>Chiloscyllium</taxon>
    </lineage>
</organism>
<evidence type="ECO:0000259" key="1">
    <source>
        <dbReference type="PROSITE" id="PS50853"/>
    </source>
</evidence>
<dbReference type="Proteomes" id="UP000287033">
    <property type="component" value="Unassembled WGS sequence"/>
</dbReference>
<dbReference type="InterPro" id="IPR036116">
    <property type="entry name" value="FN3_sf"/>
</dbReference>
<dbReference type="Gene3D" id="4.10.75.10">
    <property type="entry name" value="Elafin-like"/>
    <property type="match status" value="1"/>
</dbReference>
<dbReference type="PROSITE" id="PS50853">
    <property type="entry name" value="FN3"/>
    <property type="match status" value="3"/>
</dbReference>
<reference evidence="3 4" key="1">
    <citation type="journal article" date="2018" name="Nat. Ecol. Evol.">
        <title>Shark genomes provide insights into elasmobranch evolution and the origin of vertebrates.</title>
        <authorList>
            <person name="Hara Y"/>
            <person name="Yamaguchi K"/>
            <person name="Onimaru K"/>
            <person name="Kadota M"/>
            <person name="Koyanagi M"/>
            <person name="Keeley SD"/>
            <person name="Tatsumi K"/>
            <person name="Tanaka K"/>
            <person name="Motone F"/>
            <person name="Kageyama Y"/>
            <person name="Nozu R"/>
            <person name="Adachi N"/>
            <person name="Nishimura O"/>
            <person name="Nakagawa R"/>
            <person name="Tanegashima C"/>
            <person name="Kiyatake I"/>
            <person name="Matsumoto R"/>
            <person name="Murakumo K"/>
            <person name="Nishida K"/>
            <person name="Terakita A"/>
            <person name="Kuratani S"/>
            <person name="Sato K"/>
            <person name="Hyodo S Kuraku.S."/>
        </authorList>
    </citation>
    <scope>NUCLEOTIDE SEQUENCE [LARGE SCALE GENOMIC DNA]</scope>
</reference>
<evidence type="ECO:0000259" key="2">
    <source>
        <dbReference type="PROSITE" id="PS51390"/>
    </source>
</evidence>
<dbReference type="Pfam" id="PF00095">
    <property type="entry name" value="WAP"/>
    <property type="match status" value="1"/>
</dbReference>
<dbReference type="PROSITE" id="PS51390">
    <property type="entry name" value="WAP"/>
    <property type="match status" value="1"/>
</dbReference>
<dbReference type="Pfam" id="PF17869">
    <property type="entry name" value="Cys_box"/>
    <property type="match status" value="1"/>
</dbReference>
<comment type="caution">
    <text evidence="3">The sequence shown here is derived from an EMBL/GenBank/DDBJ whole genome shotgun (WGS) entry which is preliminary data.</text>
</comment>
<feature type="domain" description="Fibronectin type-III" evidence="1">
    <location>
        <begin position="535"/>
        <end position="640"/>
    </location>
</feature>